<dbReference type="PRINTS" id="PR01803">
    <property type="entry name" value="TCSIALIDASE"/>
</dbReference>
<dbReference type="EMBL" id="AHKC01017829">
    <property type="protein sequence ID" value="EKF27562.1"/>
    <property type="molecule type" value="Genomic_DNA"/>
</dbReference>
<dbReference type="SUPFAM" id="SSF49899">
    <property type="entry name" value="Concanavalin A-like lectins/glucanases"/>
    <property type="match status" value="1"/>
</dbReference>
<accession>K2NF02</accession>
<dbReference type="AlphaFoldDB" id="K2NF02"/>
<dbReference type="GO" id="GO:0006689">
    <property type="term" value="P:ganglioside catabolic process"/>
    <property type="evidence" value="ECO:0007669"/>
    <property type="project" value="TreeGrafter"/>
</dbReference>
<dbReference type="GO" id="GO:0004308">
    <property type="term" value="F:exo-alpha-sialidase activity"/>
    <property type="evidence" value="ECO:0007669"/>
    <property type="project" value="InterPro"/>
</dbReference>
<evidence type="ECO:0000259" key="2">
    <source>
        <dbReference type="Pfam" id="PF13859"/>
    </source>
</evidence>
<feature type="domain" description="Trans-sialidase C-terminal" evidence="3">
    <location>
        <begin position="374"/>
        <end position="551"/>
    </location>
</feature>
<dbReference type="InterPro" id="IPR026856">
    <property type="entry name" value="Sialidase_fam"/>
</dbReference>
<name>K2NF02_TRYCR</name>
<dbReference type="CDD" id="cd15482">
    <property type="entry name" value="Sialidase_non-viral"/>
    <property type="match status" value="1"/>
</dbReference>
<sequence length="555" mass="61863">MIALAKGWIKFNDPHNKSGWLDSSDIVSRNINASQTWPSIVAEVNKTEWRAHTIFGSWNDKDHLSVLQRPTAATSSNKVFLIVSDYNINYNYDFGGWIKKDLDIQLVEGEVVQATDSGQSKPINWGEPTSLLKKNITRKESDLREFSAAGGSGILMEDGTLVFPLTAKDEDNFFYSTITYSTDNGTSWVFPEGVSSANCFYPRITEWEKGQILMVAHCERGREVFESRDMGATWKKAVGMLPGVWADSLSGIPLDESLRVGALITATIDEKKVMLYTHKVIYSPQASEPDALYLWVTDNNRTFHVGPLSVDSAVNKSFDNTLLYSDDALYLLQEKGNYTNRSLFLARLTEELNTIKSVLTWKELDASITNLPIPTAGLVGFLSNASSGDVTWIDDYRCVNAKVTKATKVDKGFKFAGTGSGATWPMNSWENKNRYGFVNHEFTLVATVTIHEVPKKSSSLLGASLGDFGATHFIGLSYGTESKWETEFYGKITAKISKWEPEKKYQVAIMLQEGKKGLVYVNGVLLGSPETIPTLEVRRREITEFYIGEPREVAA</sequence>
<dbReference type="InterPro" id="IPR008377">
    <property type="entry name" value="Sialidase_trypan"/>
</dbReference>
<dbReference type="Pfam" id="PF13859">
    <property type="entry name" value="BNR_3"/>
    <property type="match status" value="1"/>
</dbReference>
<dbReference type="Proteomes" id="UP000007350">
    <property type="component" value="Unassembled WGS sequence"/>
</dbReference>
<evidence type="ECO:0000313" key="5">
    <source>
        <dbReference type="Proteomes" id="UP000007350"/>
    </source>
</evidence>
<gene>
    <name evidence="4" type="ORF">MOQ_008710</name>
</gene>
<dbReference type="InterPro" id="IPR011040">
    <property type="entry name" value="Sialidase"/>
</dbReference>
<dbReference type="PANTHER" id="PTHR10628:SF30">
    <property type="entry name" value="EXO-ALPHA-SIALIDASE"/>
    <property type="match status" value="1"/>
</dbReference>
<evidence type="ECO:0000313" key="4">
    <source>
        <dbReference type="EMBL" id="EKF27562.1"/>
    </source>
</evidence>
<protein>
    <submittedName>
        <fullName evidence="4">Trans-sialidase, putative</fullName>
    </submittedName>
</protein>
<evidence type="ECO:0000256" key="1">
    <source>
        <dbReference type="ARBA" id="ARBA00022737"/>
    </source>
</evidence>
<organism evidence="4 5">
    <name type="scientific">Trypanosoma cruzi marinkellei</name>
    <dbReference type="NCBI Taxonomy" id="85056"/>
    <lineage>
        <taxon>Eukaryota</taxon>
        <taxon>Discoba</taxon>
        <taxon>Euglenozoa</taxon>
        <taxon>Kinetoplastea</taxon>
        <taxon>Metakinetoplastina</taxon>
        <taxon>Trypanosomatida</taxon>
        <taxon>Trypanosomatidae</taxon>
        <taxon>Trypanosoma</taxon>
        <taxon>Schizotrypanum</taxon>
    </lineage>
</organism>
<dbReference type="PANTHER" id="PTHR10628">
    <property type="entry name" value="SIALIDASE"/>
    <property type="match status" value="1"/>
</dbReference>
<dbReference type="OrthoDB" id="251971at2759"/>
<dbReference type="GO" id="GO:0005737">
    <property type="term" value="C:cytoplasm"/>
    <property type="evidence" value="ECO:0007669"/>
    <property type="project" value="TreeGrafter"/>
</dbReference>
<dbReference type="GO" id="GO:0009313">
    <property type="term" value="P:oligosaccharide catabolic process"/>
    <property type="evidence" value="ECO:0007669"/>
    <property type="project" value="TreeGrafter"/>
</dbReference>
<dbReference type="InterPro" id="IPR036278">
    <property type="entry name" value="Sialidase_sf"/>
</dbReference>
<feature type="domain" description="Sialidase" evidence="2">
    <location>
        <begin position="36"/>
        <end position="334"/>
    </location>
</feature>
<dbReference type="SUPFAM" id="SSF50939">
    <property type="entry name" value="Sialidases"/>
    <property type="match status" value="1"/>
</dbReference>
<keyword evidence="1" id="KW-0677">Repeat</keyword>
<dbReference type="GO" id="GO:0016020">
    <property type="term" value="C:membrane"/>
    <property type="evidence" value="ECO:0007669"/>
    <property type="project" value="TreeGrafter"/>
</dbReference>
<dbReference type="InterPro" id="IPR055239">
    <property type="entry name" value="TS_C"/>
</dbReference>
<dbReference type="Pfam" id="PF22925">
    <property type="entry name" value="TS_C"/>
    <property type="match status" value="1"/>
</dbReference>
<dbReference type="Gene3D" id="2.120.10.10">
    <property type="match status" value="1"/>
</dbReference>
<dbReference type="InterPro" id="IPR013320">
    <property type="entry name" value="ConA-like_dom_sf"/>
</dbReference>
<comment type="caution">
    <text evidence="4">The sequence shown here is derived from an EMBL/GenBank/DDBJ whole genome shotgun (WGS) entry which is preliminary data.</text>
</comment>
<dbReference type="Gene3D" id="2.60.120.200">
    <property type="match status" value="1"/>
</dbReference>
<evidence type="ECO:0000259" key="3">
    <source>
        <dbReference type="Pfam" id="PF22925"/>
    </source>
</evidence>
<proteinExistence type="predicted"/>
<keyword evidence="5" id="KW-1185">Reference proteome</keyword>
<reference evidence="4 5" key="1">
    <citation type="journal article" date="2012" name="BMC Genomics">
        <title>Comparative genomic analysis of human infective Trypanosoma cruzi lineages with the bat-restricted subspecies T. cruzi marinkellei.</title>
        <authorList>
            <person name="Franzen O."/>
            <person name="Talavera-Lopez C."/>
            <person name="Ochaya S."/>
            <person name="Butler C.E."/>
            <person name="Messenger L.A."/>
            <person name="Lewis M.D."/>
            <person name="Llewellyn M.S."/>
            <person name="Marinkelle C.J."/>
            <person name="Tyler K.M."/>
            <person name="Miles M.A."/>
            <person name="Andersson B."/>
        </authorList>
    </citation>
    <scope>NUCLEOTIDE SEQUENCE [LARGE SCALE GENOMIC DNA]</scope>
    <source>
        <strain evidence="4 5">B7</strain>
    </source>
</reference>